<feature type="compositionally biased region" description="Basic residues" evidence="2">
    <location>
        <begin position="937"/>
        <end position="946"/>
    </location>
</feature>
<keyword evidence="1 4" id="KW-0696">RNA-directed RNA polymerase</keyword>
<dbReference type="Pfam" id="PF05183">
    <property type="entry name" value="RdRP"/>
    <property type="match status" value="1"/>
</dbReference>
<dbReference type="GO" id="GO:0030422">
    <property type="term" value="P:siRNA processing"/>
    <property type="evidence" value="ECO:0007669"/>
    <property type="project" value="TreeGrafter"/>
</dbReference>
<feature type="compositionally biased region" description="Polar residues" evidence="2">
    <location>
        <begin position="1"/>
        <end position="23"/>
    </location>
</feature>
<sequence>MARNDSTTSFASTRSGLSRTDSIWSRDGDKTANTSFATTVDASQPEKEAFSQPENAYPALPEIEHPPQPDKVQQEFPSSGNYSLDTDISWPSQLELAKETANEPTVETANEPTVEAINEPTDETINEPTNEARFVRGDPLEKLIEKSTYASMPSSADIISSAKPQEHHQSKALPRGGLFVPEIGAKLMKMEFKYRWEFLRVALEAGIQPDILLPRNHNEEWNEYSCLWDYFRHHDALGDSFGKMARSSEKAWNNAGVIVEGSTVKAFENITLKAKLSFTDKNHGPIFKLRLQPLQLEEASCRFQRAFGGDRFLYLETPEFRGDRLPGHLKGQLEAIEERFSEWLGAKGKRLLGRKWETLHVEPIKEKKKFKGRAQDEGRGYRVILFATSGNDIDSTKETGKIRSGTRRTMSVYDLVNWFMPLDKNANQRYLKAFARISLGLTTTLPALEFKPSQVRFVGDIKANNEHEAREFNDTTISWPVDEQTSRVMNDGCSRISVGAARLLWKNINKDGPIPSTFQGRIGGAKGMWMLSASPDTTEAFHCKTWIEVSDSQVKFEPHEDDTDSDYDPLRFTFDLHSTTGTAEPSSVYLSFFPILHDRGVPVESLRRIFEDHLNKERYSLLEATKNPVHLRKWVNEQNSLAEERAREDVLSWQGGLPLQLQEKVILLLESGFEASCEYLANVMQRLVARSLRLLRQNVRVPLPRCTYIKGVADPSGILAPGEIHVQFTKSFIDEASGECLSFLSNREVIVARNPALRRSDIQKVRACFKLELSHLKDVVFPTRGSFPLAGKLQGGDYDGDTFWVCWEPDLVAPFKNAPPPLDDPVPERYGIKVDRRTLEEMKRPRSIGKFMRESFRFRCKPSLLGVATKLHEKVYYTDNNLVSDKAEALADLTTNGYEFDQAAFDAFKAKFGIPKDLPIPAYEQAREQDRDEKKLNKAKKKKSGKKQSTAAASPAFKKDSILDQLYFETIEPHTHETLRRLEDCFQAWRAAAGDVDVDPALEHLFLDEQREAAETDDAVMAEELALLAAEMKQLGDVWNVEVNRHKNKFGAAGLMAADVDAKADHDGNGNGHSNNNNIGINEDLNDPDQYNKAVDVCHPRFRAYRPQLASQHPVIRRWQRKHDAKIERDDAIIVANNITTTAVVPTVPSEWELLRASALYHVCGAKWRYKRRRGLPVSSAFAFHMAGWELCWQKASSVVRGGRLVVLDMWANLKPRKIKMPAGGGVAMVATGWATERGASKKGRDGERRFGRDVVMDDGGDGGGGAGRDGDETEYASAAEEIGEEDYDDDDDE</sequence>
<organism evidence="4 5">
    <name type="scientific">Diplodia seriata</name>
    <dbReference type="NCBI Taxonomy" id="420778"/>
    <lineage>
        <taxon>Eukaryota</taxon>
        <taxon>Fungi</taxon>
        <taxon>Dikarya</taxon>
        <taxon>Ascomycota</taxon>
        <taxon>Pezizomycotina</taxon>
        <taxon>Dothideomycetes</taxon>
        <taxon>Dothideomycetes incertae sedis</taxon>
        <taxon>Botryosphaeriales</taxon>
        <taxon>Botryosphaeriaceae</taxon>
        <taxon>Diplodia</taxon>
    </lineage>
</organism>
<feature type="region of interest" description="Disordered" evidence="2">
    <location>
        <begin position="925"/>
        <end position="955"/>
    </location>
</feature>
<keyword evidence="1" id="KW-0548">Nucleotidyltransferase</keyword>
<comment type="catalytic activity">
    <reaction evidence="1">
        <text>RNA(n) + a ribonucleoside 5'-triphosphate = RNA(n+1) + diphosphate</text>
        <dbReference type="Rhea" id="RHEA:21248"/>
        <dbReference type="Rhea" id="RHEA-COMP:14527"/>
        <dbReference type="Rhea" id="RHEA-COMP:17342"/>
        <dbReference type="ChEBI" id="CHEBI:33019"/>
        <dbReference type="ChEBI" id="CHEBI:61557"/>
        <dbReference type="ChEBI" id="CHEBI:140395"/>
        <dbReference type="EC" id="2.7.7.48"/>
    </reaction>
</comment>
<feature type="region of interest" description="Disordered" evidence="2">
    <location>
        <begin position="1"/>
        <end position="80"/>
    </location>
</feature>
<dbReference type="EC" id="2.7.7.48" evidence="1"/>
<feature type="compositionally biased region" description="Low complexity" evidence="2">
    <location>
        <begin position="1072"/>
        <end position="1083"/>
    </location>
</feature>
<feature type="compositionally biased region" description="Polar residues" evidence="2">
    <location>
        <begin position="31"/>
        <end position="42"/>
    </location>
</feature>
<accession>A0A1S8B6B1</accession>
<evidence type="ECO:0000259" key="3">
    <source>
        <dbReference type="Pfam" id="PF05183"/>
    </source>
</evidence>
<keyword evidence="1" id="KW-0808">Transferase</keyword>
<dbReference type="GO" id="GO:0003723">
    <property type="term" value="F:RNA binding"/>
    <property type="evidence" value="ECO:0007669"/>
    <property type="project" value="UniProtKB-KW"/>
</dbReference>
<feature type="region of interest" description="Disordered" evidence="2">
    <location>
        <begin position="1066"/>
        <end position="1085"/>
    </location>
</feature>
<dbReference type="PANTHER" id="PTHR23079:SF55">
    <property type="entry name" value="RNA-DIRECTED RNA POLYMERASE"/>
    <property type="match status" value="1"/>
</dbReference>
<protein>
    <recommendedName>
        <fullName evidence="1">RNA-dependent RNA polymerase</fullName>
        <ecNumber evidence="1">2.7.7.48</ecNumber>
    </recommendedName>
</protein>
<dbReference type="OrthoDB" id="10055769at2759"/>
<dbReference type="InterPro" id="IPR007855">
    <property type="entry name" value="RDRP"/>
</dbReference>
<name>A0A1S8B6B1_9PEZI</name>
<dbReference type="GO" id="GO:0031380">
    <property type="term" value="C:nuclear RNA-directed RNA polymerase complex"/>
    <property type="evidence" value="ECO:0007669"/>
    <property type="project" value="TreeGrafter"/>
</dbReference>
<gene>
    <name evidence="4" type="ORF">BK809_0001227</name>
</gene>
<dbReference type="GO" id="GO:0003968">
    <property type="term" value="F:RNA-directed RNA polymerase activity"/>
    <property type="evidence" value="ECO:0007669"/>
    <property type="project" value="UniProtKB-KW"/>
</dbReference>
<feature type="compositionally biased region" description="Basic and acidic residues" evidence="2">
    <location>
        <begin position="1239"/>
        <end position="1256"/>
    </location>
</feature>
<evidence type="ECO:0000313" key="4">
    <source>
        <dbReference type="EMBL" id="OMP83035.1"/>
    </source>
</evidence>
<feature type="region of interest" description="Disordered" evidence="2">
    <location>
        <begin position="1238"/>
        <end position="1294"/>
    </location>
</feature>
<proteinExistence type="inferred from homology"/>
<evidence type="ECO:0000313" key="5">
    <source>
        <dbReference type="Proteomes" id="UP000190776"/>
    </source>
</evidence>
<reference evidence="4 5" key="1">
    <citation type="submission" date="2017-01" db="EMBL/GenBank/DDBJ databases">
        <title>Draft genome sequence of Diplodia seriata F98.1, a fungal species involved in grapevine trunk diseases.</title>
        <authorList>
            <person name="Robert-Siegwald G."/>
            <person name="Vallet J."/>
            <person name="Abou-Mansour E."/>
            <person name="Xu J."/>
            <person name="Rey P."/>
            <person name="Bertsch C."/>
            <person name="Rego C."/>
            <person name="Larignon P."/>
            <person name="Fontaine F."/>
            <person name="Lebrun M.-H."/>
        </authorList>
    </citation>
    <scope>NUCLEOTIDE SEQUENCE [LARGE SCALE GENOMIC DNA]</scope>
    <source>
        <strain evidence="4 5">F98.1</strain>
    </source>
</reference>
<feature type="compositionally biased region" description="Acidic residues" evidence="2">
    <location>
        <begin position="1282"/>
        <end position="1294"/>
    </location>
</feature>
<feature type="compositionally biased region" description="Basic and acidic residues" evidence="2">
    <location>
        <begin position="925"/>
        <end position="936"/>
    </location>
</feature>
<feature type="domain" description="RDRP core" evidence="3">
    <location>
        <begin position="287"/>
        <end position="969"/>
    </location>
</feature>
<keyword evidence="1" id="KW-0694">RNA-binding</keyword>
<evidence type="ECO:0000256" key="1">
    <source>
        <dbReference type="RuleBase" id="RU363098"/>
    </source>
</evidence>
<evidence type="ECO:0000256" key="2">
    <source>
        <dbReference type="SAM" id="MobiDB-lite"/>
    </source>
</evidence>
<dbReference type="InterPro" id="IPR057596">
    <property type="entry name" value="RDRP_core"/>
</dbReference>
<comment type="caution">
    <text evidence="4">The sequence shown here is derived from an EMBL/GenBank/DDBJ whole genome shotgun (WGS) entry which is preliminary data.</text>
</comment>
<dbReference type="STRING" id="420778.A0A1S8B6B1"/>
<comment type="similarity">
    <text evidence="1">Belongs to the RdRP family.</text>
</comment>
<dbReference type="EMBL" id="MSZU01000113">
    <property type="protein sequence ID" value="OMP83035.1"/>
    <property type="molecule type" value="Genomic_DNA"/>
</dbReference>
<dbReference type="Proteomes" id="UP000190776">
    <property type="component" value="Unassembled WGS sequence"/>
</dbReference>
<dbReference type="PANTHER" id="PTHR23079">
    <property type="entry name" value="RNA-DEPENDENT RNA POLYMERASE"/>
    <property type="match status" value="1"/>
</dbReference>